<comment type="subcellular location">
    <subcellularLocation>
        <location evidence="1">Secreted</location>
    </subcellularLocation>
</comment>
<dbReference type="Gene3D" id="3.90.1450.10">
    <property type="entry name" value="Guanylin"/>
    <property type="match status" value="1"/>
</dbReference>
<dbReference type="PANTHER" id="PTHR11318:SF4">
    <property type="entry name" value="GUANYLATE CYCLASE ACTIVATOR 2B"/>
    <property type="match status" value="1"/>
</dbReference>
<dbReference type="InterPro" id="IPR036382">
    <property type="entry name" value="Guanylin_sf"/>
</dbReference>
<evidence type="ECO:0000313" key="9">
    <source>
        <dbReference type="Ensembl" id="ENSSORP00005020438.1"/>
    </source>
</evidence>
<dbReference type="GO" id="GO:0030250">
    <property type="term" value="F:guanylate cyclase activator activity"/>
    <property type="evidence" value="ECO:0007669"/>
    <property type="project" value="InterPro"/>
</dbReference>
<name>A0A672ZW08_9TELE</name>
<keyword evidence="5" id="KW-1015">Disulfide bond</keyword>
<keyword evidence="10" id="KW-1185">Reference proteome</keyword>
<evidence type="ECO:0000256" key="6">
    <source>
        <dbReference type="ARBA" id="ARBA00037765"/>
    </source>
</evidence>
<feature type="region of interest" description="Disordered" evidence="8">
    <location>
        <begin position="1"/>
        <end position="26"/>
    </location>
</feature>
<dbReference type="InterPro" id="IPR000879">
    <property type="entry name" value="Guanylin"/>
</dbReference>
<sequence length="99" mass="11031">MLTLTDRQTNRQTDRQTNPGKNITSLAEEGDYNFSLEAVKELGTLISEDDASAVHELQRLEAKVAAVCFHPALPQVFKPLCQRRDAGTALARLGKEQHR</sequence>
<protein>
    <recommendedName>
        <fullName evidence="7">Guanylate cyclase activator 2B</fullName>
    </recommendedName>
</protein>
<organism evidence="9 10">
    <name type="scientific">Sphaeramia orbicularis</name>
    <name type="common">orbiculate cardinalfish</name>
    <dbReference type="NCBI Taxonomy" id="375764"/>
    <lineage>
        <taxon>Eukaryota</taxon>
        <taxon>Metazoa</taxon>
        <taxon>Chordata</taxon>
        <taxon>Craniata</taxon>
        <taxon>Vertebrata</taxon>
        <taxon>Euteleostomi</taxon>
        <taxon>Actinopterygii</taxon>
        <taxon>Neopterygii</taxon>
        <taxon>Teleostei</taxon>
        <taxon>Neoteleostei</taxon>
        <taxon>Acanthomorphata</taxon>
        <taxon>Gobiaria</taxon>
        <taxon>Kurtiformes</taxon>
        <taxon>Apogonoidei</taxon>
        <taxon>Apogonidae</taxon>
        <taxon>Apogoninae</taxon>
        <taxon>Sphaeramia</taxon>
    </lineage>
</organism>
<comment type="function">
    <text evidence="6">Endogenous activator of intestinal guanylate cyclase. It stimulates this enzyme through the same receptor binding region as the heat-stable enterotoxins. May be a potent physiological regulator of intestinal fluid and electrolyte transport. May be an autocrine/paracrine regulator of intestinal salt and water transport.</text>
</comment>
<keyword evidence="3" id="KW-0964">Secreted</keyword>
<dbReference type="Pfam" id="PF02058">
    <property type="entry name" value="Guanylin"/>
    <property type="match status" value="1"/>
</dbReference>
<reference evidence="9" key="2">
    <citation type="submission" date="2025-08" db="UniProtKB">
        <authorList>
            <consortium name="Ensembl"/>
        </authorList>
    </citation>
    <scope>IDENTIFICATION</scope>
</reference>
<accession>A0A672ZW08</accession>
<evidence type="ECO:0000256" key="4">
    <source>
        <dbReference type="ARBA" id="ARBA00022729"/>
    </source>
</evidence>
<evidence type="ECO:0000256" key="5">
    <source>
        <dbReference type="ARBA" id="ARBA00023157"/>
    </source>
</evidence>
<evidence type="ECO:0000256" key="2">
    <source>
        <dbReference type="ARBA" id="ARBA00009883"/>
    </source>
</evidence>
<dbReference type="Proteomes" id="UP000472271">
    <property type="component" value="Chromosome 7"/>
</dbReference>
<evidence type="ECO:0000256" key="3">
    <source>
        <dbReference type="ARBA" id="ARBA00022525"/>
    </source>
</evidence>
<evidence type="ECO:0000313" key="10">
    <source>
        <dbReference type="Proteomes" id="UP000472271"/>
    </source>
</evidence>
<dbReference type="InParanoid" id="A0A672ZW08"/>
<comment type="similarity">
    <text evidence="2">Belongs to the guanylin family.</text>
</comment>
<proteinExistence type="inferred from homology"/>
<dbReference type="Ensembl" id="ENSSORT00005021011.1">
    <property type="protein sequence ID" value="ENSSORP00005020438.1"/>
    <property type="gene ID" value="ENSSORG00005009957.1"/>
</dbReference>
<feature type="compositionally biased region" description="Polar residues" evidence="8">
    <location>
        <begin position="15"/>
        <end position="25"/>
    </location>
</feature>
<keyword evidence="4" id="KW-0732">Signal</keyword>
<evidence type="ECO:0000256" key="7">
    <source>
        <dbReference type="ARBA" id="ARBA00041176"/>
    </source>
</evidence>
<dbReference type="SUPFAM" id="SSF89890">
    <property type="entry name" value="Proguanylin"/>
    <property type="match status" value="1"/>
</dbReference>
<dbReference type="PRINTS" id="PR00774">
    <property type="entry name" value="GUANYLIN"/>
</dbReference>
<dbReference type="GO" id="GO:0005576">
    <property type="term" value="C:extracellular region"/>
    <property type="evidence" value="ECO:0007669"/>
    <property type="project" value="UniProtKB-SubCell"/>
</dbReference>
<evidence type="ECO:0000256" key="8">
    <source>
        <dbReference type="SAM" id="MobiDB-lite"/>
    </source>
</evidence>
<dbReference type="AlphaFoldDB" id="A0A672ZW08"/>
<reference evidence="9" key="3">
    <citation type="submission" date="2025-09" db="UniProtKB">
        <authorList>
            <consortium name="Ensembl"/>
        </authorList>
    </citation>
    <scope>IDENTIFICATION</scope>
</reference>
<reference evidence="9" key="1">
    <citation type="submission" date="2019-06" db="EMBL/GenBank/DDBJ databases">
        <authorList>
            <consortium name="Wellcome Sanger Institute Data Sharing"/>
        </authorList>
    </citation>
    <scope>NUCLEOTIDE SEQUENCE [LARGE SCALE GENOMIC DNA]</scope>
</reference>
<dbReference type="PANTHER" id="PTHR11318">
    <property type="entry name" value="GUANYLIN FAMILY MEMBER"/>
    <property type="match status" value="1"/>
</dbReference>
<evidence type="ECO:0000256" key="1">
    <source>
        <dbReference type="ARBA" id="ARBA00004613"/>
    </source>
</evidence>